<gene>
    <name evidence="9" type="ORF">Msub_20239</name>
</gene>
<dbReference type="PATRIC" id="fig|1658765.3.peg.3504"/>
<dbReference type="InterPro" id="IPR002781">
    <property type="entry name" value="TM_pro_TauE-like"/>
</dbReference>
<dbReference type="OrthoDB" id="6197550at2"/>
<feature type="transmembrane region" description="Helical" evidence="8">
    <location>
        <begin position="206"/>
        <end position="225"/>
    </location>
</feature>
<sequence length="259" mass="27529">MEIALAPSHLIPESLSLSVALFLLASSTITSLITASLGAGGGVLLLVLMATWMPPAAIIPVHGMIQLGSNVGRAALTWRHVDWRVIAAFLPGVIVGAALGAWLLVNLPAHVWQLTIALFVLYLCWGPALPKGAFGPPGVFLASALTSFVSLFVGATGPLVAAFIKQIHVDRFRTVATFATAMTLQHAPKALVFGLAGFVFLEWLPFILAMIACGFVGTLLGLHVLKSLSNRWFSLTFNLVLTALAIRLLWQASVSAGWW</sequence>
<protein>
    <recommendedName>
        <fullName evidence="8">Probable membrane transporter protein</fullName>
    </recommendedName>
</protein>
<dbReference type="Pfam" id="PF01925">
    <property type="entry name" value="TauE"/>
    <property type="match status" value="1"/>
</dbReference>
<proteinExistence type="inferred from homology"/>
<dbReference type="PANTHER" id="PTHR30269">
    <property type="entry name" value="TRANSMEMBRANE PROTEIN YFCA"/>
    <property type="match status" value="1"/>
</dbReference>
<evidence type="ECO:0000256" key="7">
    <source>
        <dbReference type="ARBA" id="ARBA00023136"/>
    </source>
</evidence>
<dbReference type="GO" id="GO:0005886">
    <property type="term" value="C:plasma membrane"/>
    <property type="evidence" value="ECO:0007669"/>
    <property type="project" value="UniProtKB-SubCell"/>
</dbReference>
<evidence type="ECO:0000313" key="9">
    <source>
        <dbReference type="EMBL" id="KMQ73043.1"/>
    </source>
</evidence>
<feature type="transmembrane region" description="Helical" evidence="8">
    <location>
        <begin position="15"/>
        <end position="35"/>
    </location>
</feature>
<reference evidence="9 10" key="1">
    <citation type="submission" date="2015-06" db="EMBL/GenBank/DDBJ databases">
        <title>Marinobacter subterrani, a genetically tractable neutrophilic iron-oxidizing strain isolated from the Soudan Iron Mine.</title>
        <authorList>
            <person name="Bonis B.M."/>
            <person name="Gralnick J.A."/>
        </authorList>
    </citation>
    <scope>NUCLEOTIDE SEQUENCE [LARGE SCALE GENOMIC DNA]</scope>
    <source>
        <strain evidence="9 10">JG233</strain>
    </source>
</reference>
<evidence type="ECO:0000256" key="6">
    <source>
        <dbReference type="ARBA" id="ARBA00022989"/>
    </source>
</evidence>
<evidence type="ECO:0000256" key="1">
    <source>
        <dbReference type="ARBA" id="ARBA00004651"/>
    </source>
</evidence>
<keyword evidence="7 8" id="KW-0472">Membrane</keyword>
<keyword evidence="6 8" id="KW-1133">Transmembrane helix</keyword>
<keyword evidence="5 8" id="KW-0812">Transmembrane</keyword>
<keyword evidence="3" id="KW-0813">Transport</keyword>
<evidence type="ECO:0000256" key="4">
    <source>
        <dbReference type="ARBA" id="ARBA00022475"/>
    </source>
</evidence>
<dbReference type="Proteomes" id="UP000036102">
    <property type="component" value="Unassembled WGS sequence"/>
</dbReference>
<evidence type="ECO:0000313" key="10">
    <source>
        <dbReference type="Proteomes" id="UP000036102"/>
    </source>
</evidence>
<evidence type="ECO:0000256" key="3">
    <source>
        <dbReference type="ARBA" id="ARBA00022448"/>
    </source>
</evidence>
<dbReference type="EMBL" id="LFBU01000002">
    <property type="protein sequence ID" value="KMQ73043.1"/>
    <property type="molecule type" value="Genomic_DNA"/>
</dbReference>
<keyword evidence="10" id="KW-1185">Reference proteome</keyword>
<dbReference type="AlphaFoldDB" id="A0A0J7J3F7"/>
<keyword evidence="4 8" id="KW-1003">Cell membrane</keyword>
<feature type="transmembrane region" description="Helical" evidence="8">
    <location>
        <begin position="140"/>
        <end position="164"/>
    </location>
</feature>
<dbReference type="STRING" id="1658765.Msub_20239"/>
<evidence type="ECO:0000256" key="8">
    <source>
        <dbReference type="RuleBase" id="RU363041"/>
    </source>
</evidence>
<organism evidence="9 10">
    <name type="scientific">Marinobacter subterrani</name>
    <dbReference type="NCBI Taxonomy" id="1658765"/>
    <lineage>
        <taxon>Bacteria</taxon>
        <taxon>Pseudomonadati</taxon>
        <taxon>Pseudomonadota</taxon>
        <taxon>Gammaproteobacteria</taxon>
        <taxon>Pseudomonadales</taxon>
        <taxon>Marinobacteraceae</taxon>
        <taxon>Marinobacter</taxon>
    </lineage>
</organism>
<accession>A0A0J7J3F7</accession>
<name>A0A0J7J3F7_9GAMM</name>
<comment type="similarity">
    <text evidence="2 8">Belongs to the 4-toluene sulfonate uptake permease (TSUP) (TC 2.A.102) family.</text>
</comment>
<feature type="transmembrane region" description="Helical" evidence="8">
    <location>
        <begin position="232"/>
        <end position="250"/>
    </location>
</feature>
<feature type="transmembrane region" description="Helical" evidence="8">
    <location>
        <begin position="111"/>
        <end position="128"/>
    </location>
</feature>
<evidence type="ECO:0000256" key="5">
    <source>
        <dbReference type="ARBA" id="ARBA00022692"/>
    </source>
</evidence>
<comment type="subcellular location">
    <subcellularLocation>
        <location evidence="1 8">Cell membrane</location>
        <topology evidence="1 8">Multi-pass membrane protein</topology>
    </subcellularLocation>
</comment>
<dbReference type="InterPro" id="IPR052017">
    <property type="entry name" value="TSUP"/>
</dbReference>
<feature type="transmembrane region" description="Helical" evidence="8">
    <location>
        <begin position="85"/>
        <end position="104"/>
    </location>
</feature>
<evidence type="ECO:0000256" key="2">
    <source>
        <dbReference type="ARBA" id="ARBA00009142"/>
    </source>
</evidence>
<feature type="transmembrane region" description="Helical" evidence="8">
    <location>
        <begin position="176"/>
        <end position="200"/>
    </location>
</feature>
<comment type="caution">
    <text evidence="9">The sequence shown here is derived from an EMBL/GenBank/DDBJ whole genome shotgun (WGS) entry which is preliminary data.</text>
</comment>
<dbReference type="RefSeq" id="WP_048497341.1">
    <property type="nucleotide sequence ID" value="NZ_LFBU01000002.1"/>
</dbReference>
<feature type="transmembrane region" description="Helical" evidence="8">
    <location>
        <begin position="42"/>
        <end position="65"/>
    </location>
</feature>
<dbReference type="PANTHER" id="PTHR30269:SF37">
    <property type="entry name" value="MEMBRANE TRANSPORTER PROTEIN"/>
    <property type="match status" value="1"/>
</dbReference>